<dbReference type="STRING" id="1236989.JCM15548_1603"/>
<keyword evidence="3" id="KW-1185">Reference proteome</keyword>
<proteinExistence type="predicted"/>
<dbReference type="AlphaFoldDB" id="A0A0E9LT86"/>
<feature type="region of interest" description="Disordered" evidence="1">
    <location>
        <begin position="19"/>
        <end position="39"/>
    </location>
</feature>
<dbReference type="OrthoDB" id="1120967at2"/>
<evidence type="ECO:0000313" key="2">
    <source>
        <dbReference type="EMBL" id="GAO28498.1"/>
    </source>
</evidence>
<dbReference type="RefSeq" id="WP_062122301.1">
    <property type="nucleotide sequence ID" value="NZ_BAZW01000003.1"/>
</dbReference>
<evidence type="ECO:0000256" key="1">
    <source>
        <dbReference type="SAM" id="MobiDB-lite"/>
    </source>
</evidence>
<gene>
    <name evidence="2" type="ORF">JCM15548_1603</name>
</gene>
<name>A0A0E9LT86_9BACT</name>
<reference evidence="2 3" key="1">
    <citation type="journal article" date="2015" name="Microbes Environ.">
        <title>Distribution and evolution of nitrogen fixation genes in the phylum bacteroidetes.</title>
        <authorList>
            <person name="Inoue J."/>
            <person name="Oshima K."/>
            <person name="Suda W."/>
            <person name="Sakamoto M."/>
            <person name="Iino T."/>
            <person name="Noda S."/>
            <person name="Hongoh Y."/>
            <person name="Hattori M."/>
            <person name="Ohkuma M."/>
        </authorList>
    </citation>
    <scope>NUCLEOTIDE SEQUENCE [LARGE SCALE GENOMIC DNA]</scope>
    <source>
        <strain evidence="2">JCM 15548</strain>
    </source>
</reference>
<comment type="caution">
    <text evidence="2">The sequence shown here is derived from an EMBL/GenBank/DDBJ whole genome shotgun (WGS) entry which is preliminary data.</text>
</comment>
<organism evidence="2 3">
    <name type="scientific">Geofilum rubicundum JCM 15548</name>
    <dbReference type="NCBI Taxonomy" id="1236989"/>
    <lineage>
        <taxon>Bacteria</taxon>
        <taxon>Pseudomonadati</taxon>
        <taxon>Bacteroidota</taxon>
        <taxon>Bacteroidia</taxon>
        <taxon>Marinilabiliales</taxon>
        <taxon>Marinilabiliaceae</taxon>
        <taxon>Geofilum</taxon>
    </lineage>
</organism>
<dbReference type="EMBL" id="BAZW01000003">
    <property type="protein sequence ID" value="GAO28498.1"/>
    <property type="molecule type" value="Genomic_DNA"/>
</dbReference>
<sequence length="85" mass="9505">MADFELIHQYREAGVRSYNLGGTGDAGSSGLERSKQSKGAEKRMVYGATTNFLCYPHRLINPLLNLGRSFPKDSRIVNLFKQIVN</sequence>
<evidence type="ECO:0000313" key="3">
    <source>
        <dbReference type="Proteomes" id="UP000032900"/>
    </source>
</evidence>
<dbReference type="Proteomes" id="UP000032900">
    <property type="component" value="Unassembled WGS sequence"/>
</dbReference>
<accession>A0A0E9LT86</accession>
<protein>
    <submittedName>
        <fullName evidence="2">Uncharacterized protein</fullName>
    </submittedName>
</protein>